<dbReference type="STRING" id="1391654.AKJ09_03599"/>
<reference evidence="3 4" key="1">
    <citation type="submission" date="2015-08" db="EMBL/GenBank/DDBJ databases">
        <authorList>
            <person name="Babu N.S."/>
            <person name="Beckwith C.J."/>
            <person name="Beseler K.G."/>
            <person name="Brison A."/>
            <person name="Carone J.V."/>
            <person name="Caskin T.P."/>
            <person name="Diamond M."/>
            <person name="Durham M.E."/>
            <person name="Foxe J.M."/>
            <person name="Go M."/>
            <person name="Henderson B.A."/>
            <person name="Jones I.B."/>
            <person name="McGettigan J.A."/>
            <person name="Micheletti S.J."/>
            <person name="Nasrallah M.E."/>
            <person name="Ortiz D."/>
            <person name="Piller C.R."/>
            <person name="Privatt S.R."/>
            <person name="Schneider S.L."/>
            <person name="Sharp S."/>
            <person name="Smith T.C."/>
            <person name="Stanton J.D."/>
            <person name="Ullery H.E."/>
            <person name="Wilson R.J."/>
            <person name="Serrano M.G."/>
            <person name="Buck G."/>
            <person name="Lee V."/>
            <person name="Wang Y."/>
            <person name="Carvalho R."/>
            <person name="Voegtly L."/>
            <person name="Shi R."/>
            <person name="Duckworth R."/>
            <person name="Johnson A."/>
            <person name="Loviza R."/>
            <person name="Walstead R."/>
            <person name="Shah Z."/>
            <person name="Kiflezghi M."/>
            <person name="Wade K."/>
            <person name="Ball S.L."/>
            <person name="Bradley K.W."/>
            <person name="Asai D.J."/>
            <person name="Bowman C.A."/>
            <person name="Russell D.A."/>
            <person name="Pope W.H."/>
            <person name="Jacobs-Sera D."/>
            <person name="Hendrix R.W."/>
            <person name="Hatfull G.F."/>
        </authorList>
    </citation>
    <scope>NUCLEOTIDE SEQUENCE [LARGE SCALE GENOMIC DNA]</scope>
    <source>
        <strain evidence="3 4">DSM 27648</strain>
    </source>
</reference>
<name>A0A0K1PTS6_9BACT</name>
<sequence length="442" mass="46026">MTEHDDLREAPLDRVVQEAKDAYLPGAVDFDAIEASMMKRIEAEQAPLVEDLRASSLRTRLMRGGALALAAAAAVAIVVRREAVSSVPESAVAESLLVDTNHAAPSEAIAGALRATEGTGDVRVAGESASIGQVLRAGDVLEVDGSRAVLERPRKVSWVLERAHPELESAAEARVARARVKSAGEPLVLGLEEGAIEAQVTPVPQGEAFAVDVASGSALVRVAVHGTHLRVTRTNGRVVVDLTEGVVSIGRPPRTGSTYGTLVTAPAHVEFDIADLDGSLRVDHTPDRVRTALAIAHPDLVAAAPRATAVATTAARDSNAVVEPSEPQDSPSPPVAAPTAAKPSTPHAEGVTASPSVPKGTSRREAVAAAVRECAAGKRRAADVRVTVTSSLHLKVRANGEIESAQFDPPLMPEIQSCAASVIYKLKLDESGSVSVPIEFSY</sequence>
<dbReference type="EMBL" id="CP012333">
    <property type="protein sequence ID" value="AKU96935.1"/>
    <property type="molecule type" value="Genomic_DNA"/>
</dbReference>
<dbReference type="PROSITE" id="PS50889">
    <property type="entry name" value="S4"/>
    <property type="match status" value="1"/>
</dbReference>
<feature type="compositionally biased region" description="Low complexity" evidence="2">
    <location>
        <begin position="316"/>
        <end position="329"/>
    </location>
</feature>
<gene>
    <name evidence="3" type="ORF">AKJ09_03599</name>
</gene>
<evidence type="ECO:0000313" key="3">
    <source>
        <dbReference type="EMBL" id="AKU96935.1"/>
    </source>
</evidence>
<dbReference type="RefSeq" id="WP_146648157.1">
    <property type="nucleotide sequence ID" value="NZ_CP012333.1"/>
</dbReference>
<dbReference type="KEGG" id="llu:AKJ09_03599"/>
<dbReference type="AlphaFoldDB" id="A0A0K1PTS6"/>
<feature type="compositionally biased region" description="Low complexity" evidence="2">
    <location>
        <begin position="337"/>
        <end position="348"/>
    </location>
</feature>
<proteinExistence type="predicted"/>
<keyword evidence="1" id="KW-0694">RNA-binding</keyword>
<evidence type="ECO:0000313" key="4">
    <source>
        <dbReference type="Proteomes" id="UP000064967"/>
    </source>
</evidence>
<dbReference type="Proteomes" id="UP000064967">
    <property type="component" value="Chromosome"/>
</dbReference>
<organism evidence="3 4">
    <name type="scientific">Labilithrix luteola</name>
    <dbReference type="NCBI Taxonomy" id="1391654"/>
    <lineage>
        <taxon>Bacteria</taxon>
        <taxon>Pseudomonadati</taxon>
        <taxon>Myxococcota</taxon>
        <taxon>Polyangia</taxon>
        <taxon>Polyangiales</taxon>
        <taxon>Labilitrichaceae</taxon>
        <taxon>Labilithrix</taxon>
    </lineage>
</organism>
<keyword evidence="4" id="KW-1185">Reference proteome</keyword>
<accession>A0A0K1PTS6</accession>
<dbReference type="OrthoDB" id="5507641at2"/>
<evidence type="ECO:0000256" key="1">
    <source>
        <dbReference type="PROSITE-ProRule" id="PRU00182"/>
    </source>
</evidence>
<feature type="region of interest" description="Disordered" evidence="2">
    <location>
        <begin position="316"/>
        <end position="363"/>
    </location>
</feature>
<evidence type="ECO:0000256" key="2">
    <source>
        <dbReference type="SAM" id="MobiDB-lite"/>
    </source>
</evidence>
<protein>
    <recommendedName>
        <fullName evidence="5">FecR protein domain-containing protein</fullName>
    </recommendedName>
</protein>
<dbReference type="GO" id="GO:0003723">
    <property type="term" value="F:RNA binding"/>
    <property type="evidence" value="ECO:0007669"/>
    <property type="project" value="UniProtKB-KW"/>
</dbReference>
<evidence type="ECO:0008006" key="5">
    <source>
        <dbReference type="Google" id="ProtNLM"/>
    </source>
</evidence>